<dbReference type="Proteomes" id="UP000198406">
    <property type="component" value="Unassembled WGS sequence"/>
</dbReference>
<organism evidence="1 2">
    <name type="scientific">Fistulifera solaris</name>
    <name type="common">Oleaginous diatom</name>
    <dbReference type="NCBI Taxonomy" id="1519565"/>
    <lineage>
        <taxon>Eukaryota</taxon>
        <taxon>Sar</taxon>
        <taxon>Stramenopiles</taxon>
        <taxon>Ochrophyta</taxon>
        <taxon>Bacillariophyta</taxon>
        <taxon>Bacillariophyceae</taxon>
        <taxon>Bacillariophycidae</taxon>
        <taxon>Naviculales</taxon>
        <taxon>Naviculaceae</taxon>
        <taxon>Fistulifera</taxon>
    </lineage>
</organism>
<dbReference type="InParanoid" id="A0A1Z5KPB7"/>
<reference evidence="1 2" key="1">
    <citation type="journal article" date="2015" name="Plant Cell">
        <title>Oil accumulation by the oleaginous diatom Fistulifera solaris as revealed by the genome and transcriptome.</title>
        <authorList>
            <person name="Tanaka T."/>
            <person name="Maeda Y."/>
            <person name="Veluchamy A."/>
            <person name="Tanaka M."/>
            <person name="Abida H."/>
            <person name="Marechal E."/>
            <person name="Bowler C."/>
            <person name="Muto M."/>
            <person name="Sunaga Y."/>
            <person name="Tanaka M."/>
            <person name="Yoshino T."/>
            <person name="Taniguchi T."/>
            <person name="Fukuda Y."/>
            <person name="Nemoto M."/>
            <person name="Matsumoto M."/>
            <person name="Wong P.S."/>
            <person name="Aburatani S."/>
            <person name="Fujibuchi W."/>
        </authorList>
    </citation>
    <scope>NUCLEOTIDE SEQUENCE [LARGE SCALE GENOMIC DNA]</scope>
    <source>
        <strain evidence="1 2">JPCC DA0580</strain>
    </source>
</reference>
<sequence>MSAFDLMDSPLYLSPRYPPRFSNMIGRLWGREPGNMCEVVFEQPDKNQPVHYRIYINDEYQKTLEHSDLLLIFFDTLVKKIPDISIYYRPTRKHRIPFEVEQQVMRSLEHELSMVEFLAMMKRGQRSMY</sequence>
<proteinExistence type="predicted"/>
<dbReference type="AlphaFoldDB" id="A0A1Z5KPB7"/>
<protein>
    <submittedName>
        <fullName evidence="1">Uncharacterized protein</fullName>
    </submittedName>
</protein>
<name>A0A1Z5KPB7_FISSO</name>
<keyword evidence="2" id="KW-1185">Reference proteome</keyword>
<evidence type="ECO:0000313" key="1">
    <source>
        <dbReference type="EMBL" id="GAX27942.1"/>
    </source>
</evidence>
<comment type="caution">
    <text evidence="1">The sequence shown here is derived from an EMBL/GenBank/DDBJ whole genome shotgun (WGS) entry which is preliminary data.</text>
</comment>
<dbReference type="EMBL" id="BDSP01000262">
    <property type="protein sequence ID" value="GAX27942.1"/>
    <property type="molecule type" value="Genomic_DNA"/>
</dbReference>
<gene>
    <name evidence="1" type="ORF">FisN_32Lh035</name>
</gene>
<evidence type="ECO:0000313" key="2">
    <source>
        <dbReference type="Proteomes" id="UP000198406"/>
    </source>
</evidence>
<accession>A0A1Z5KPB7</accession>